<evidence type="ECO:0000256" key="1">
    <source>
        <dbReference type="SAM" id="MobiDB-lite"/>
    </source>
</evidence>
<proteinExistence type="predicted"/>
<feature type="compositionally biased region" description="Polar residues" evidence="1">
    <location>
        <begin position="154"/>
        <end position="163"/>
    </location>
</feature>
<dbReference type="STRING" id="706587.Desti_5130"/>
<dbReference type="EMBL" id="CP003360">
    <property type="protein sequence ID" value="AFM27735.1"/>
    <property type="molecule type" value="Genomic_DNA"/>
</dbReference>
<dbReference type="eggNOG" id="COG1475">
    <property type="taxonomic scope" value="Bacteria"/>
</dbReference>
<organism evidence="2 3">
    <name type="scientific">Desulfomonile tiedjei (strain ATCC 49306 / DSM 6799 / DCB-1)</name>
    <dbReference type="NCBI Taxonomy" id="706587"/>
    <lineage>
        <taxon>Bacteria</taxon>
        <taxon>Pseudomonadati</taxon>
        <taxon>Thermodesulfobacteriota</taxon>
        <taxon>Desulfomonilia</taxon>
        <taxon>Desulfomonilales</taxon>
        <taxon>Desulfomonilaceae</taxon>
        <taxon>Desulfomonile</taxon>
    </lineage>
</organism>
<dbReference type="KEGG" id="dti:Desti_5130"/>
<feature type="region of interest" description="Disordered" evidence="1">
    <location>
        <begin position="217"/>
        <end position="242"/>
    </location>
</feature>
<dbReference type="HOGENOM" id="CLU_823169_0_0_7"/>
<feature type="compositionally biased region" description="Basic and acidic residues" evidence="1">
    <location>
        <begin position="137"/>
        <end position="151"/>
    </location>
</feature>
<evidence type="ECO:0008006" key="4">
    <source>
        <dbReference type="Google" id="ProtNLM"/>
    </source>
</evidence>
<feature type="compositionally biased region" description="Acidic residues" evidence="1">
    <location>
        <begin position="301"/>
        <end position="310"/>
    </location>
</feature>
<dbReference type="AlphaFoldDB" id="I4CDU4"/>
<sequence length="360" mass="40993">MVFLLFGPNRFNHGPERSKAMITTRRIEEIETHPLFEGLFMINKNLLAKIEQNMREENYDDSQPIILGTWPGQDNPVCIDGHTRLKAATNVGIKEVFVCSYEFETEEGAFEYAVRLQSHRRILTDGDLIHCIQRLHEQKPRGGNRRSETAKESIPQSCGNENGRSAGAKRTAELLNISTRKVEQALTVINRGSPETKEAVLKNDISINKAYQKTQKDRKRAEAESSAEVLQGEIIDGEEEDDSKVSQFRAPVFISMEHFGALNELGGFAEEHVANAIELYLQSQTEQDERNPVASDQGDMKDEDDEEEWFYPEGWANEQGSEKSPDDDADSDEEECPFVDDNAPEEDDEEYFYPEDYKED</sequence>
<keyword evidence="3" id="KW-1185">Reference proteome</keyword>
<protein>
    <recommendedName>
        <fullName evidence="4">ParB/Sulfiredoxin domain-containing protein</fullName>
    </recommendedName>
</protein>
<evidence type="ECO:0000313" key="2">
    <source>
        <dbReference type="EMBL" id="AFM27735.1"/>
    </source>
</evidence>
<name>I4CDU4_DESTA</name>
<feature type="region of interest" description="Disordered" evidence="1">
    <location>
        <begin position="137"/>
        <end position="167"/>
    </location>
</feature>
<gene>
    <name evidence="2" type="ordered locus">Desti_5130</name>
</gene>
<dbReference type="InterPro" id="IPR036086">
    <property type="entry name" value="ParB/Sulfiredoxin_sf"/>
</dbReference>
<dbReference type="SUPFAM" id="SSF110849">
    <property type="entry name" value="ParB/Sulfiredoxin"/>
    <property type="match status" value="1"/>
</dbReference>
<feature type="region of interest" description="Disordered" evidence="1">
    <location>
        <begin position="283"/>
        <end position="360"/>
    </location>
</feature>
<evidence type="ECO:0000313" key="3">
    <source>
        <dbReference type="Proteomes" id="UP000006055"/>
    </source>
</evidence>
<feature type="compositionally biased region" description="Acidic residues" evidence="1">
    <location>
        <begin position="327"/>
        <end position="360"/>
    </location>
</feature>
<dbReference type="Proteomes" id="UP000006055">
    <property type="component" value="Chromosome"/>
</dbReference>
<accession>I4CDU4</accession>
<dbReference type="Gene3D" id="3.90.1530.10">
    <property type="entry name" value="Conserved hypothetical protein from pyrococcus furiosus pfu- 392566-001, ParB domain"/>
    <property type="match status" value="1"/>
</dbReference>
<reference evidence="3" key="1">
    <citation type="submission" date="2012-06" db="EMBL/GenBank/DDBJ databases">
        <title>Complete sequence of chromosome of Desulfomonile tiedjei DSM 6799.</title>
        <authorList>
            <person name="Lucas S."/>
            <person name="Copeland A."/>
            <person name="Lapidus A."/>
            <person name="Glavina del Rio T."/>
            <person name="Dalin E."/>
            <person name="Tice H."/>
            <person name="Bruce D."/>
            <person name="Goodwin L."/>
            <person name="Pitluck S."/>
            <person name="Peters L."/>
            <person name="Ovchinnikova G."/>
            <person name="Zeytun A."/>
            <person name="Lu M."/>
            <person name="Kyrpides N."/>
            <person name="Mavromatis K."/>
            <person name="Ivanova N."/>
            <person name="Brettin T."/>
            <person name="Detter J.C."/>
            <person name="Han C."/>
            <person name="Larimer F."/>
            <person name="Land M."/>
            <person name="Hauser L."/>
            <person name="Markowitz V."/>
            <person name="Cheng J.-F."/>
            <person name="Hugenholtz P."/>
            <person name="Woyke T."/>
            <person name="Wu D."/>
            <person name="Spring S."/>
            <person name="Schroeder M."/>
            <person name="Brambilla E."/>
            <person name="Klenk H.-P."/>
            <person name="Eisen J.A."/>
        </authorList>
    </citation>
    <scope>NUCLEOTIDE SEQUENCE [LARGE SCALE GENOMIC DNA]</scope>
    <source>
        <strain evidence="3">ATCC 49306 / DSM 6799 / DCB-1</strain>
    </source>
</reference>